<evidence type="ECO:0000259" key="1">
    <source>
        <dbReference type="Pfam" id="PF16285"/>
    </source>
</evidence>
<dbReference type="InterPro" id="IPR012361">
    <property type="entry name" value="GalT_short"/>
</dbReference>
<dbReference type="InterPro" id="IPR036265">
    <property type="entry name" value="HIT-like_sf"/>
</dbReference>
<comment type="caution">
    <text evidence="3">The sequence shown here is derived from an EMBL/GenBank/DDBJ whole genome shotgun (WGS) entry which is preliminary data.</text>
</comment>
<dbReference type="PIRSF" id="PIRSF031505">
    <property type="entry name" value="GalT_short"/>
    <property type="match status" value="1"/>
</dbReference>
<dbReference type="EMBL" id="QHGZ01000266">
    <property type="protein sequence ID" value="RDY73573.1"/>
    <property type="molecule type" value="Genomic_DNA"/>
</dbReference>
<dbReference type="AlphaFoldDB" id="A0A076Z2T9"/>
<dbReference type="OMA" id="QFSIQHW"/>
<dbReference type="Proteomes" id="UP000256718">
    <property type="component" value="Unassembled WGS sequence"/>
</dbReference>
<dbReference type="Gene3D" id="3.30.428.10">
    <property type="entry name" value="HIT-like"/>
    <property type="match status" value="1"/>
</dbReference>
<dbReference type="GeneID" id="66886592"/>
<dbReference type="InterPro" id="IPR049285">
    <property type="entry name" value="DUF4931_C"/>
</dbReference>
<dbReference type="KEGG" id="sagg:EN73_08595"/>
<evidence type="ECO:0000313" key="3">
    <source>
        <dbReference type="EMBL" id="RDY73573.1"/>
    </source>
</evidence>
<dbReference type="RefSeq" id="WP_000338252.1">
    <property type="nucleotide sequence ID" value="NZ_AP018935.1"/>
</dbReference>
<dbReference type="KEGG" id="sage:EN72_09520"/>
<dbReference type="InterPro" id="IPR046322">
    <property type="entry name" value="DUF4931"/>
</dbReference>
<evidence type="ECO:0000259" key="2">
    <source>
        <dbReference type="Pfam" id="PF20956"/>
    </source>
</evidence>
<protein>
    <submittedName>
        <fullName evidence="3">DUF4931 domain-containing protein</fullName>
    </submittedName>
</protein>
<reference evidence="3 4" key="1">
    <citation type="journal article" date="2018" name="Emerg. Microbes Infect.">
        <title>Phenotypic and molecular analysis of nontypeable Group B streptococci: identification of cps2a and hybrid cps2a/cps5 Group B streptococcal capsule gene clusters.</title>
        <authorList>
            <person name="Alhhazmi A."/>
            <person name="Tyrrell G.J."/>
        </authorList>
    </citation>
    <scope>NUCLEOTIDE SEQUENCE [LARGE SCALE GENOMIC DNA]</scope>
    <source>
        <strain evidence="3 4">PLGBS17</strain>
    </source>
</reference>
<evidence type="ECO:0000313" key="4">
    <source>
        <dbReference type="Proteomes" id="UP000256718"/>
    </source>
</evidence>
<dbReference type="SUPFAM" id="SSF54197">
    <property type="entry name" value="HIT-like"/>
    <property type="match status" value="1"/>
</dbReference>
<feature type="domain" description="DUF4931" evidence="1">
    <location>
        <begin position="14"/>
        <end position="133"/>
    </location>
</feature>
<dbReference type="Pfam" id="PF16285">
    <property type="entry name" value="DUF4931_N"/>
    <property type="match status" value="1"/>
</dbReference>
<feature type="domain" description="DUF4931" evidence="2">
    <location>
        <begin position="138"/>
        <end position="259"/>
    </location>
</feature>
<name>A0A076Z2T9_STRAG</name>
<sequence>MCYNNSMNERYIRFNPNIAKQKPSNKDKCPFCDKSQLGKILDVKDDMIWVENKYPTLEETYQTLVIESNDHNGDISVYSESKMRQLLDYLLSKWQLMEESGHYRSVVLYRNFGPLSGGSLRHPHSQIVGLKNVDAYETLNLDWFDGIEVCSETSQQAEISIANRPMLDFTEFTIKVSKLENAILIADSLPILCHYILNEFLGGRCKSYNLFFYKHDGGLICKIVPRFIVSPYQIGYAIHQVNLPDELEKIKEALRAKYYL</sequence>
<accession>A0A076Z2T9</accession>
<proteinExistence type="predicted"/>
<dbReference type="Pfam" id="PF20956">
    <property type="entry name" value="DUF4931_C"/>
    <property type="match status" value="1"/>
</dbReference>
<organism evidence="3 4">
    <name type="scientific">Streptococcus agalactiae</name>
    <dbReference type="NCBI Taxonomy" id="1311"/>
    <lineage>
        <taxon>Bacteria</taxon>
        <taxon>Bacillati</taxon>
        <taxon>Bacillota</taxon>
        <taxon>Bacilli</taxon>
        <taxon>Lactobacillales</taxon>
        <taxon>Streptococcaceae</taxon>
        <taxon>Streptococcus</taxon>
    </lineage>
</organism>
<gene>
    <name evidence="3" type="ORF">C4618_13635</name>
</gene>